<protein>
    <submittedName>
        <fullName evidence="2">Uncharacterized protein</fullName>
    </submittedName>
</protein>
<proteinExistence type="predicted"/>
<evidence type="ECO:0000256" key="1">
    <source>
        <dbReference type="SAM" id="SignalP"/>
    </source>
</evidence>
<evidence type="ECO:0000313" key="2">
    <source>
        <dbReference type="EMBL" id="KAF9077192.1"/>
    </source>
</evidence>
<keyword evidence="3" id="KW-1185">Reference proteome</keyword>
<name>A0A9P5UFE6_9AGAR</name>
<comment type="caution">
    <text evidence="2">The sequence shown here is derived from an EMBL/GenBank/DDBJ whole genome shotgun (WGS) entry which is preliminary data.</text>
</comment>
<organism evidence="2 3">
    <name type="scientific">Rhodocollybia butyracea</name>
    <dbReference type="NCBI Taxonomy" id="206335"/>
    <lineage>
        <taxon>Eukaryota</taxon>
        <taxon>Fungi</taxon>
        <taxon>Dikarya</taxon>
        <taxon>Basidiomycota</taxon>
        <taxon>Agaricomycotina</taxon>
        <taxon>Agaricomycetes</taxon>
        <taxon>Agaricomycetidae</taxon>
        <taxon>Agaricales</taxon>
        <taxon>Marasmiineae</taxon>
        <taxon>Omphalotaceae</taxon>
        <taxon>Rhodocollybia</taxon>
    </lineage>
</organism>
<accession>A0A9P5UFE6</accession>
<keyword evidence="1" id="KW-0732">Signal</keyword>
<dbReference type="EMBL" id="JADNRY010000004">
    <property type="protein sequence ID" value="KAF9077192.1"/>
    <property type="molecule type" value="Genomic_DNA"/>
</dbReference>
<feature type="signal peptide" evidence="1">
    <location>
        <begin position="1"/>
        <end position="22"/>
    </location>
</feature>
<evidence type="ECO:0000313" key="3">
    <source>
        <dbReference type="Proteomes" id="UP000772434"/>
    </source>
</evidence>
<feature type="chain" id="PRO_5040178974" evidence="1">
    <location>
        <begin position="23"/>
        <end position="57"/>
    </location>
</feature>
<dbReference type="Proteomes" id="UP000772434">
    <property type="component" value="Unassembled WGS sequence"/>
</dbReference>
<dbReference type="AlphaFoldDB" id="A0A9P5UFE6"/>
<sequence length="57" mass="6232">MFTFRLSVLVLIQAAAFMIVNGLPEPRAEATSLDLCGWEGKYPPSVLLAPPVADRCR</sequence>
<reference evidence="2" key="1">
    <citation type="submission" date="2020-11" db="EMBL/GenBank/DDBJ databases">
        <authorList>
            <consortium name="DOE Joint Genome Institute"/>
            <person name="Ahrendt S."/>
            <person name="Riley R."/>
            <person name="Andreopoulos W."/>
            <person name="Labutti K."/>
            <person name="Pangilinan J."/>
            <person name="Ruiz-Duenas F.J."/>
            <person name="Barrasa J.M."/>
            <person name="Sanchez-Garcia M."/>
            <person name="Camarero S."/>
            <person name="Miyauchi S."/>
            <person name="Serrano A."/>
            <person name="Linde D."/>
            <person name="Babiker R."/>
            <person name="Drula E."/>
            <person name="Ayuso-Fernandez I."/>
            <person name="Pacheco R."/>
            <person name="Padilla G."/>
            <person name="Ferreira P."/>
            <person name="Barriuso J."/>
            <person name="Kellner H."/>
            <person name="Castanera R."/>
            <person name="Alfaro M."/>
            <person name="Ramirez L."/>
            <person name="Pisabarro A.G."/>
            <person name="Kuo A."/>
            <person name="Tritt A."/>
            <person name="Lipzen A."/>
            <person name="He G."/>
            <person name="Yan M."/>
            <person name="Ng V."/>
            <person name="Cullen D."/>
            <person name="Martin F."/>
            <person name="Rosso M.-N."/>
            <person name="Henrissat B."/>
            <person name="Hibbett D."/>
            <person name="Martinez A.T."/>
            <person name="Grigoriev I.V."/>
        </authorList>
    </citation>
    <scope>NUCLEOTIDE SEQUENCE</scope>
    <source>
        <strain evidence="2">AH 40177</strain>
    </source>
</reference>
<gene>
    <name evidence="2" type="ORF">BDP27DRAFT_1413633</name>
</gene>